<proteinExistence type="predicted"/>
<feature type="region of interest" description="Disordered" evidence="1">
    <location>
        <begin position="123"/>
        <end position="159"/>
    </location>
</feature>
<protein>
    <submittedName>
        <fullName evidence="2">Uncharacterized protein</fullName>
    </submittedName>
</protein>
<evidence type="ECO:0000313" key="3">
    <source>
        <dbReference type="Proteomes" id="UP000010556"/>
    </source>
</evidence>
<accession>L5ML82</accession>
<dbReference type="AlphaFoldDB" id="L5ML82"/>
<gene>
    <name evidence="2" type="ORF">MDA_GLEAN10003262</name>
</gene>
<evidence type="ECO:0000313" key="2">
    <source>
        <dbReference type="EMBL" id="ELK38538.1"/>
    </source>
</evidence>
<organism evidence="2 3">
    <name type="scientific">Myotis davidii</name>
    <name type="common">David's myotis</name>
    <dbReference type="NCBI Taxonomy" id="225400"/>
    <lineage>
        <taxon>Eukaryota</taxon>
        <taxon>Metazoa</taxon>
        <taxon>Chordata</taxon>
        <taxon>Craniata</taxon>
        <taxon>Vertebrata</taxon>
        <taxon>Euteleostomi</taxon>
        <taxon>Mammalia</taxon>
        <taxon>Eutheria</taxon>
        <taxon>Laurasiatheria</taxon>
        <taxon>Chiroptera</taxon>
        <taxon>Yangochiroptera</taxon>
        <taxon>Vespertilionidae</taxon>
        <taxon>Myotis</taxon>
    </lineage>
</organism>
<reference evidence="3" key="1">
    <citation type="journal article" date="2013" name="Science">
        <title>Comparative analysis of bat genomes provides insight into the evolution of flight and immunity.</title>
        <authorList>
            <person name="Zhang G."/>
            <person name="Cowled C."/>
            <person name="Shi Z."/>
            <person name="Huang Z."/>
            <person name="Bishop-Lilly K.A."/>
            <person name="Fang X."/>
            <person name="Wynne J.W."/>
            <person name="Xiong Z."/>
            <person name="Baker M.L."/>
            <person name="Zhao W."/>
            <person name="Tachedjian M."/>
            <person name="Zhu Y."/>
            <person name="Zhou P."/>
            <person name="Jiang X."/>
            <person name="Ng J."/>
            <person name="Yang L."/>
            <person name="Wu L."/>
            <person name="Xiao J."/>
            <person name="Feng Y."/>
            <person name="Chen Y."/>
            <person name="Sun X."/>
            <person name="Zhang Y."/>
            <person name="Marsh G.A."/>
            <person name="Crameri G."/>
            <person name="Broder C.C."/>
            <person name="Frey K.G."/>
            <person name="Wang L.F."/>
            <person name="Wang J."/>
        </authorList>
    </citation>
    <scope>NUCLEOTIDE SEQUENCE [LARGE SCALE GENOMIC DNA]</scope>
</reference>
<evidence type="ECO:0000256" key="1">
    <source>
        <dbReference type="SAM" id="MobiDB-lite"/>
    </source>
</evidence>
<dbReference type="Proteomes" id="UP000010556">
    <property type="component" value="Unassembled WGS sequence"/>
</dbReference>
<dbReference type="EMBL" id="KB098815">
    <property type="protein sequence ID" value="ELK38538.1"/>
    <property type="molecule type" value="Genomic_DNA"/>
</dbReference>
<name>L5ML82_MYODS</name>
<keyword evidence="3" id="KW-1185">Reference proteome</keyword>
<sequence length="159" mass="17317">MAPVIHSIWSKEEGLSCFRPPHSPTHLFYQSLSLAIETPPGTYSHSGQRPAASAMDPRTPRLQPPWPQPPVSSEHASLLTASRFSARCHDHAQTAKPYAATPDTTIMLAAAKAHTETLGTAIEHEQPSPMQQPQVPHAATLKAGRHQARHSNPELHNQA</sequence>
<feature type="region of interest" description="Disordered" evidence="1">
    <location>
        <begin position="39"/>
        <end position="76"/>
    </location>
</feature>